<evidence type="ECO:0000256" key="6">
    <source>
        <dbReference type="ARBA" id="ARBA00023136"/>
    </source>
</evidence>
<evidence type="ECO:0000256" key="4">
    <source>
        <dbReference type="ARBA" id="ARBA00022692"/>
    </source>
</evidence>
<dbReference type="GO" id="GO:0009103">
    <property type="term" value="P:lipopolysaccharide biosynthetic process"/>
    <property type="evidence" value="ECO:0007669"/>
    <property type="project" value="TreeGrafter"/>
</dbReference>
<feature type="transmembrane region" description="Helical" evidence="7">
    <location>
        <begin position="103"/>
        <end position="123"/>
    </location>
</feature>
<feature type="transmembrane region" description="Helical" evidence="7">
    <location>
        <begin position="267"/>
        <end position="288"/>
    </location>
</feature>
<dbReference type="GO" id="GO:0016780">
    <property type="term" value="F:phosphotransferase activity, for other substituted phosphate groups"/>
    <property type="evidence" value="ECO:0007669"/>
    <property type="project" value="InterPro"/>
</dbReference>
<feature type="transmembrane region" description="Helical" evidence="7">
    <location>
        <begin position="6"/>
        <end position="27"/>
    </location>
</feature>
<feature type="transmembrane region" description="Helical" evidence="7">
    <location>
        <begin position="48"/>
        <end position="67"/>
    </location>
</feature>
<accession>A0A0F9X287</accession>
<feature type="transmembrane region" description="Helical" evidence="7">
    <location>
        <begin position="346"/>
        <end position="366"/>
    </location>
</feature>
<organism evidence="8">
    <name type="scientific">marine sediment metagenome</name>
    <dbReference type="NCBI Taxonomy" id="412755"/>
    <lineage>
        <taxon>unclassified sequences</taxon>
        <taxon>metagenomes</taxon>
        <taxon>ecological metagenomes</taxon>
    </lineage>
</organism>
<dbReference type="AlphaFoldDB" id="A0A0F9X287"/>
<keyword evidence="2" id="KW-1003">Cell membrane</keyword>
<evidence type="ECO:0000256" key="1">
    <source>
        <dbReference type="ARBA" id="ARBA00004651"/>
    </source>
</evidence>
<evidence type="ECO:0008006" key="9">
    <source>
        <dbReference type="Google" id="ProtNLM"/>
    </source>
</evidence>
<feature type="transmembrane region" description="Helical" evidence="7">
    <location>
        <begin position="192"/>
        <end position="210"/>
    </location>
</feature>
<evidence type="ECO:0000256" key="3">
    <source>
        <dbReference type="ARBA" id="ARBA00022679"/>
    </source>
</evidence>
<name>A0A0F9X287_9ZZZZ</name>
<feature type="transmembrane region" description="Helical" evidence="7">
    <location>
        <begin position="158"/>
        <end position="180"/>
    </location>
</feature>
<reference evidence="8" key="1">
    <citation type="journal article" date="2015" name="Nature">
        <title>Complex archaea that bridge the gap between prokaryotes and eukaryotes.</title>
        <authorList>
            <person name="Spang A."/>
            <person name="Saw J.H."/>
            <person name="Jorgensen S.L."/>
            <person name="Zaremba-Niedzwiedzka K."/>
            <person name="Martijn J."/>
            <person name="Lind A.E."/>
            <person name="van Eijk R."/>
            <person name="Schleper C."/>
            <person name="Guy L."/>
            <person name="Ettema T.J."/>
        </authorList>
    </citation>
    <scope>NUCLEOTIDE SEQUENCE</scope>
</reference>
<keyword evidence="4 7" id="KW-0812">Transmembrane</keyword>
<evidence type="ECO:0000313" key="8">
    <source>
        <dbReference type="EMBL" id="KKN92901.1"/>
    </source>
</evidence>
<dbReference type="InterPro" id="IPR018480">
    <property type="entry name" value="PNAcMuramoyl-5peptid_Trfase_CS"/>
</dbReference>
<evidence type="ECO:0000256" key="2">
    <source>
        <dbReference type="ARBA" id="ARBA00022475"/>
    </source>
</evidence>
<feature type="transmembrane region" description="Helical" evidence="7">
    <location>
        <begin position="321"/>
        <end position="340"/>
    </location>
</feature>
<dbReference type="GO" id="GO:0005886">
    <property type="term" value="C:plasma membrane"/>
    <property type="evidence" value="ECO:0007669"/>
    <property type="project" value="UniProtKB-SubCell"/>
</dbReference>
<comment type="subcellular location">
    <subcellularLocation>
        <location evidence="1">Cell membrane</location>
        <topology evidence="1">Multi-pass membrane protein</topology>
    </subcellularLocation>
</comment>
<keyword evidence="5 7" id="KW-1133">Transmembrane helix</keyword>
<feature type="transmembrane region" description="Helical" evidence="7">
    <location>
        <begin position="241"/>
        <end position="261"/>
    </location>
</feature>
<feature type="transmembrane region" description="Helical" evidence="7">
    <location>
        <begin position="135"/>
        <end position="152"/>
    </location>
</feature>
<dbReference type="EMBL" id="LAZR01000091">
    <property type="protein sequence ID" value="KKN92901.1"/>
    <property type="molecule type" value="Genomic_DNA"/>
</dbReference>
<protein>
    <recommendedName>
        <fullName evidence="9">Undecaprenyl/decaprenyl-phosphate alpha-N-acetylglucosaminyl 1-phosphate transferase</fullName>
    </recommendedName>
</protein>
<dbReference type="InterPro" id="IPR000715">
    <property type="entry name" value="Glycosyl_transferase_4"/>
</dbReference>
<dbReference type="GO" id="GO:0071555">
    <property type="term" value="P:cell wall organization"/>
    <property type="evidence" value="ECO:0007669"/>
    <property type="project" value="TreeGrafter"/>
</dbReference>
<dbReference type="GO" id="GO:0044038">
    <property type="term" value="P:cell wall macromolecule biosynthetic process"/>
    <property type="evidence" value="ECO:0007669"/>
    <property type="project" value="TreeGrafter"/>
</dbReference>
<keyword evidence="3" id="KW-0808">Transferase</keyword>
<feature type="transmembrane region" description="Helical" evidence="7">
    <location>
        <begin position="216"/>
        <end position="234"/>
    </location>
</feature>
<evidence type="ECO:0000256" key="7">
    <source>
        <dbReference type="SAM" id="Phobius"/>
    </source>
</evidence>
<dbReference type="CDD" id="cd06853">
    <property type="entry name" value="GT_WecA_like"/>
    <property type="match status" value="1"/>
</dbReference>
<dbReference type="PANTHER" id="PTHR22926:SF3">
    <property type="entry name" value="UNDECAPRENYL-PHOSPHATE ALPHA-N-ACETYLGLUCOSAMINYL 1-PHOSPHATE TRANSFERASE"/>
    <property type="match status" value="1"/>
</dbReference>
<proteinExistence type="predicted"/>
<evidence type="ECO:0000256" key="5">
    <source>
        <dbReference type="ARBA" id="ARBA00022989"/>
    </source>
</evidence>
<dbReference type="PANTHER" id="PTHR22926">
    <property type="entry name" value="PHOSPHO-N-ACETYLMURAMOYL-PENTAPEPTIDE-TRANSFERASE"/>
    <property type="match status" value="1"/>
</dbReference>
<dbReference type="Pfam" id="PF00953">
    <property type="entry name" value="Glycos_transf_4"/>
    <property type="match status" value="1"/>
</dbReference>
<keyword evidence="6 7" id="KW-0472">Membrane</keyword>
<sequence length="519" mass="56600">MTLTYAIIYIGSVLVALAATPVVARLARALRMVDRPGARKVHTTPIPRVGGVVILLAMLATTLPVLMLDQRLADRVAAAAAPAIEETTTTAAAPAEPLAWADLQWRVLILLAASAFICLVGLIDDIRSLSAPIKLVGQIAAAVLVCYVGIRIERIGLAGWGTVEFGVWSWPITILWIVAITNAVNLIDGLDGLAAGISAITCGVITVFSLMTGQVVMIVLMLGLLGSLTGFLVFNFNPAKIFLGDSGSMFLGFVLASASVLSVTKTYAVIALAMPLLALGVPVFDTLFTMFRRTLDRRSVFAPDRGHIHHRLMDMGLQHRHAVIVMYIVTALAAGLGLMMTFTRNLGTVLVLVAALLPVLIVFRMVGAIRFREAITALQRNRAMARQDRRQQKGFEEMRLQLQDAKSFDQWWRALRRAARRLGFVRMIVTVDDGSGAVQQHRWRSVAKELQVVQVLHVVFPRFRHGAGQMMTIEVDVPADNALETASRPVTWFGRLLDEDRVQQFLDEAGAESADALAR</sequence>
<gene>
    <name evidence="8" type="ORF">LCGC14_0204300</name>
</gene>
<dbReference type="PROSITE" id="PS01348">
    <property type="entry name" value="MRAY_2"/>
    <property type="match status" value="1"/>
</dbReference>
<comment type="caution">
    <text evidence="8">The sequence shown here is derived from an EMBL/GenBank/DDBJ whole genome shotgun (WGS) entry which is preliminary data.</text>
</comment>